<proteinExistence type="inferred from homology"/>
<accession>A0A3L8Q2M0</accession>
<dbReference type="EMBL" id="QZEI01000006">
    <property type="protein sequence ID" value="RLV61123.1"/>
    <property type="molecule type" value="Genomic_DNA"/>
</dbReference>
<keyword evidence="5" id="KW-0472">Membrane</keyword>
<dbReference type="GO" id="GO:0016020">
    <property type="term" value="C:membrane"/>
    <property type="evidence" value="ECO:0007669"/>
    <property type="project" value="UniProtKB-SubCell"/>
</dbReference>
<dbReference type="Proteomes" id="UP000281474">
    <property type="component" value="Unassembled WGS sequence"/>
</dbReference>
<evidence type="ECO:0000256" key="2">
    <source>
        <dbReference type="ARBA" id="ARBA00023224"/>
    </source>
</evidence>
<feature type="domain" description="HAMP" evidence="7">
    <location>
        <begin position="354"/>
        <end position="386"/>
    </location>
</feature>
<dbReference type="Pfam" id="PF08376">
    <property type="entry name" value="NIT"/>
    <property type="match status" value="1"/>
</dbReference>
<evidence type="ECO:0000259" key="8">
    <source>
        <dbReference type="PROSITE" id="PS50906"/>
    </source>
</evidence>
<dbReference type="GO" id="GO:0006935">
    <property type="term" value="P:chemotaxis"/>
    <property type="evidence" value="ECO:0007669"/>
    <property type="project" value="InterPro"/>
</dbReference>
<dbReference type="Gene3D" id="1.10.287.950">
    <property type="entry name" value="Methyl-accepting chemotaxis protein"/>
    <property type="match status" value="1"/>
</dbReference>
<dbReference type="GO" id="GO:0004888">
    <property type="term" value="F:transmembrane signaling receptor activity"/>
    <property type="evidence" value="ECO:0007669"/>
    <property type="project" value="InterPro"/>
</dbReference>
<dbReference type="InterPro" id="IPR013587">
    <property type="entry name" value="Nitrate/nitrite_sensing"/>
</dbReference>
<dbReference type="OrthoDB" id="2489132at2"/>
<dbReference type="PROSITE" id="PS50885">
    <property type="entry name" value="HAMP"/>
    <property type="match status" value="1"/>
</dbReference>
<dbReference type="GO" id="GO:0007165">
    <property type="term" value="P:signal transduction"/>
    <property type="evidence" value="ECO:0007669"/>
    <property type="project" value="UniProtKB-KW"/>
</dbReference>
<evidence type="ECO:0000256" key="4">
    <source>
        <dbReference type="PROSITE-ProRule" id="PRU00284"/>
    </source>
</evidence>
<comment type="subcellular location">
    <subcellularLocation>
        <location evidence="1">Membrane</location>
    </subcellularLocation>
</comment>
<organism evidence="9 10">
    <name type="scientific">Parashewanella curva</name>
    <dbReference type="NCBI Taxonomy" id="2338552"/>
    <lineage>
        <taxon>Bacteria</taxon>
        <taxon>Pseudomonadati</taxon>
        <taxon>Pseudomonadota</taxon>
        <taxon>Gammaproteobacteria</taxon>
        <taxon>Alteromonadales</taxon>
        <taxon>Shewanellaceae</taxon>
        <taxon>Parashewanella</taxon>
    </lineage>
</organism>
<dbReference type="SUPFAM" id="SSF58104">
    <property type="entry name" value="Methyl-accepting chemotaxis protein (MCP) signaling domain"/>
    <property type="match status" value="1"/>
</dbReference>
<dbReference type="CDD" id="cd06225">
    <property type="entry name" value="HAMP"/>
    <property type="match status" value="1"/>
</dbReference>
<dbReference type="PANTHER" id="PTHR32089">
    <property type="entry name" value="METHYL-ACCEPTING CHEMOTAXIS PROTEIN MCPB"/>
    <property type="match status" value="1"/>
</dbReference>
<evidence type="ECO:0000256" key="3">
    <source>
        <dbReference type="ARBA" id="ARBA00029447"/>
    </source>
</evidence>
<keyword evidence="2 4" id="KW-0807">Transducer</keyword>
<dbReference type="SMART" id="SM00283">
    <property type="entry name" value="MA"/>
    <property type="match status" value="1"/>
</dbReference>
<dbReference type="PRINTS" id="PR00260">
    <property type="entry name" value="CHEMTRNSDUCR"/>
</dbReference>
<dbReference type="PROSITE" id="PS50111">
    <property type="entry name" value="CHEMOTAXIS_TRANSDUC_2"/>
    <property type="match status" value="1"/>
</dbReference>
<dbReference type="SMART" id="SM00304">
    <property type="entry name" value="HAMP"/>
    <property type="match status" value="1"/>
</dbReference>
<evidence type="ECO:0000259" key="7">
    <source>
        <dbReference type="PROSITE" id="PS50885"/>
    </source>
</evidence>
<dbReference type="AlphaFoldDB" id="A0A3L8Q2M0"/>
<comment type="similarity">
    <text evidence="3">Belongs to the methyl-accepting chemotaxis (MCP) protein family.</text>
</comment>
<name>A0A3L8Q2M0_9GAMM</name>
<dbReference type="RefSeq" id="WP_121837549.1">
    <property type="nucleotide sequence ID" value="NZ_ML014757.1"/>
</dbReference>
<dbReference type="InterPro" id="IPR004090">
    <property type="entry name" value="Chemotax_Me-accpt_rcpt"/>
</dbReference>
<dbReference type="PROSITE" id="PS50906">
    <property type="entry name" value="NIT"/>
    <property type="match status" value="1"/>
</dbReference>
<evidence type="ECO:0000259" key="6">
    <source>
        <dbReference type="PROSITE" id="PS50111"/>
    </source>
</evidence>
<evidence type="ECO:0000313" key="9">
    <source>
        <dbReference type="EMBL" id="RLV61123.1"/>
    </source>
</evidence>
<dbReference type="PANTHER" id="PTHR32089:SF120">
    <property type="entry name" value="METHYL-ACCEPTING CHEMOTAXIS PROTEIN TLPQ"/>
    <property type="match status" value="1"/>
</dbReference>
<dbReference type="InterPro" id="IPR010910">
    <property type="entry name" value="Nitrate/nitrite_sensing_bac"/>
</dbReference>
<dbReference type="InterPro" id="IPR003660">
    <property type="entry name" value="HAMP_dom"/>
</dbReference>
<dbReference type="InterPro" id="IPR004089">
    <property type="entry name" value="MCPsignal_dom"/>
</dbReference>
<gene>
    <name evidence="9" type="ORF">D5018_03240</name>
</gene>
<evidence type="ECO:0000313" key="10">
    <source>
        <dbReference type="Proteomes" id="UP000281474"/>
    </source>
</evidence>
<reference evidence="9 10" key="1">
    <citation type="submission" date="2018-09" db="EMBL/GenBank/DDBJ databases">
        <title>Phylogeny of the Shewanellaceae, and recommendation for two new genera, Pseudoshewanella and Parashewanella.</title>
        <authorList>
            <person name="Wang G."/>
        </authorList>
    </citation>
    <scope>NUCLEOTIDE SEQUENCE [LARGE SCALE GENOMIC DNA]</scope>
    <source>
        <strain evidence="9 10">C51</strain>
    </source>
</reference>
<protein>
    <submittedName>
        <fullName evidence="9">Methyl-accepting chemotaxis protein</fullName>
    </submittedName>
</protein>
<dbReference type="FunFam" id="1.10.287.950:FF:000001">
    <property type="entry name" value="Methyl-accepting chemotaxis sensory transducer"/>
    <property type="match status" value="1"/>
</dbReference>
<keyword evidence="5" id="KW-0812">Transmembrane</keyword>
<feature type="domain" description="NIT" evidence="8">
    <location>
        <begin position="55"/>
        <end position="302"/>
    </location>
</feature>
<dbReference type="CDD" id="cd11386">
    <property type="entry name" value="MCP_signal"/>
    <property type="match status" value="1"/>
</dbReference>
<feature type="transmembrane region" description="Helical" evidence="5">
    <location>
        <begin position="310"/>
        <end position="335"/>
    </location>
</feature>
<feature type="domain" description="Methyl-accepting transducer" evidence="6">
    <location>
        <begin position="391"/>
        <end position="627"/>
    </location>
</feature>
<sequence length="664" mass="72507">MRWQWVADLGISKKLLLLVCPALIGSLIYAGAVIKQEYDAKQNLNSILLLVSIAERNSDLVHQLQKERGMSAGYIGSKGSAFRQKLPNQRGNVDREVRMLQEMLQSSQIPSFLRTKINSIDASLSKLSSIRQSVDSLSISLPEQVKFYTQLNNQLLSVIDIISKQAKDATISNKVSAFSAYLQMKERAGIERAISSSIFGKSQLPAAKLAKLLTLIAEQNAYQERFMALSAGNDLSGYKSLLASNSIKQVEKFRRYVLNQDTSIIEQQDPEEWFSVATSRIELLRKTEKQLSSNIVALTQNKLNDASNLLFTNIVIMVSMFTAVLFLTLSIAGYLKRTIKNVSGQVLIAGEKLDLTTRITAEGRDEFGALANTFNKMMGEIEQVIVNARASTVSITDAIEVLSLSCEQMNSDVQIGQSEAEQVASAMSEMSATVSQIAGNAAEAAKASNEANKEAQQGNGEVEKTDLCIRELANEMQMASNTIDALDDEIHRIVGVLDVISGIAEQTNLLALNAAIEAARAGESGRGFAVVADEVRSLAQRAKASTADIKNMTDRLQSGASEAVQAMARGMEKADESVEEVKLAGEDLKDIVQYVSTIDEMNIQIATATEQQSCVTEEVNANAIRINELYQNSKSVASEIMQLNEQLSVASLQLSERVSQFKVS</sequence>
<comment type="caution">
    <text evidence="9">The sequence shown here is derived from an EMBL/GenBank/DDBJ whole genome shotgun (WGS) entry which is preliminary data.</text>
</comment>
<evidence type="ECO:0000256" key="1">
    <source>
        <dbReference type="ARBA" id="ARBA00004370"/>
    </source>
</evidence>
<dbReference type="Pfam" id="PF00015">
    <property type="entry name" value="MCPsignal"/>
    <property type="match status" value="1"/>
</dbReference>
<evidence type="ECO:0000256" key="5">
    <source>
        <dbReference type="SAM" id="Phobius"/>
    </source>
</evidence>
<dbReference type="Pfam" id="PF00672">
    <property type="entry name" value="HAMP"/>
    <property type="match status" value="1"/>
</dbReference>
<keyword evidence="10" id="KW-1185">Reference proteome</keyword>
<keyword evidence="5" id="KW-1133">Transmembrane helix</keyword>